<sequence length="73" mass="8364">MVTKDQLSVGMSVMARHKFDENKWFPATVTDLREVGLDPLVEMDILYPDLVKKRIVVRGMRHVNDIRLIVGGL</sequence>
<gene>
    <name evidence="1" type="ORF">LCGC14_1388090</name>
</gene>
<reference evidence="1" key="1">
    <citation type="journal article" date="2015" name="Nature">
        <title>Complex archaea that bridge the gap between prokaryotes and eukaryotes.</title>
        <authorList>
            <person name="Spang A."/>
            <person name="Saw J.H."/>
            <person name="Jorgensen S.L."/>
            <person name="Zaremba-Niedzwiedzka K."/>
            <person name="Martijn J."/>
            <person name="Lind A.E."/>
            <person name="van Eijk R."/>
            <person name="Schleper C."/>
            <person name="Guy L."/>
            <person name="Ettema T.J."/>
        </authorList>
    </citation>
    <scope>NUCLEOTIDE SEQUENCE</scope>
</reference>
<comment type="caution">
    <text evidence="1">The sequence shown here is derived from an EMBL/GenBank/DDBJ whole genome shotgun (WGS) entry which is preliminary data.</text>
</comment>
<evidence type="ECO:0000313" key="1">
    <source>
        <dbReference type="EMBL" id="KKM75650.1"/>
    </source>
</evidence>
<dbReference type="EMBL" id="LAZR01008938">
    <property type="protein sequence ID" value="KKM75650.1"/>
    <property type="molecule type" value="Genomic_DNA"/>
</dbReference>
<dbReference type="AlphaFoldDB" id="A0A0F9MGA7"/>
<protein>
    <submittedName>
        <fullName evidence="1">Uncharacterized protein</fullName>
    </submittedName>
</protein>
<dbReference type="Gene3D" id="2.30.30.140">
    <property type="match status" value="1"/>
</dbReference>
<proteinExistence type="predicted"/>
<accession>A0A0F9MGA7</accession>
<organism evidence="1">
    <name type="scientific">marine sediment metagenome</name>
    <dbReference type="NCBI Taxonomy" id="412755"/>
    <lineage>
        <taxon>unclassified sequences</taxon>
        <taxon>metagenomes</taxon>
        <taxon>ecological metagenomes</taxon>
    </lineage>
</organism>
<name>A0A0F9MGA7_9ZZZZ</name>